<organism evidence="1 2">
    <name type="scientific">Meloidogyne graminicola</name>
    <dbReference type="NCBI Taxonomy" id="189291"/>
    <lineage>
        <taxon>Eukaryota</taxon>
        <taxon>Metazoa</taxon>
        <taxon>Ecdysozoa</taxon>
        <taxon>Nematoda</taxon>
        <taxon>Chromadorea</taxon>
        <taxon>Rhabditida</taxon>
        <taxon>Tylenchina</taxon>
        <taxon>Tylenchomorpha</taxon>
        <taxon>Tylenchoidea</taxon>
        <taxon>Meloidogynidae</taxon>
        <taxon>Meloidogyninae</taxon>
        <taxon>Meloidogyne</taxon>
    </lineage>
</organism>
<keyword evidence="2" id="KW-1185">Reference proteome</keyword>
<evidence type="ECO:0000313" key="1">
    <source>
        <dbReference type="EMBL" id="KAF7625990.1"/>
    </source>
</evidence>
<dbReference type="PANTHER" id="PTHR31873:SF6">
    <property type="entry name" value="ASPARTATE DEHYDROGENASE DOMAIN-CONTAINING PROTEIN"/>
    <property type="match status" value="1"/>
</dbReference>
<dbReference type="InterPro" id="IPR036291">
    <property type="entry name" value="NAD(P)-bd_dom_sf"/>
</dbReference>
<reference evidence="1" key="1">
    <citation type="journal article" date="2020" name="Ecol. Evol.">
        <title>Genome structure and content of the rice root-knot nematode (Meloidogyne graminicola).</title>
        <authorList>
            <person name="Phan N.T."/>
            <person name="Danchin E.G.J."/>
            <person name="Klopp C."/>
            <person name="Perfus-Barbeoch L."/>
            <person name="Kozlowski D.K."/>
            <person name="Koutsovoulos G.D."/>
            <person name="Lopez-Roques C."/>
            <person name="Bouchez O."/>
            <person name="Zahm M."/>
            <person name="Besnard G."/>
            <person name="Bellafiore S."/>
        </authorList>
    </citation>
    <scope>NUCLEOTIDE SEQUENCE</scope>
    <source>
        <strain evidence="1">VN-18</strain>
    </source>
</reference>
<dbReference type="Proteomes" id="UP000605970">
    <property type="component" value="Unassembled WGS sequence"/>
</dbReference>
<dbReference type="PANTHER" id="PTHR31873">
    <property type="entry name" value="L-ASPARTATE DEHYDROGENASE-RELATED"/>
    <property type="match status" value="1"/>
</dbReference>
<proteinExistence type="predicted"/>
<accession>A0A8S9ZAP2</accession>
<dbReference type="OrthoDB" id="4310724at2759"/>
<comment type="caution">
    <text evidence="1">The sequence shown here is derived from an EMBL/GenBank/DDBJ whole genome shotgun (WGS) entry which is preliminary data.</text>
</comment>
<evidence type="ECO:0000313" key="2">
    <source>
        <dbReference type="Proteomes" id="UP000605970"/>
    </source>
</evidence>
<gene>
    <name evidence="1" type="ORF">Mgra_00009839</name>
</gene>
<dbReference type="AlphaFoldDB" id="A0A8S9ZAP2"/>
<sequence length="94" mass="10951">MVISSENDFEKKDNFTEQQKRIGIIGFGHLGQFLKIELSKSPYFSLEKIWNRTEDFNEDVLPLSELNDQNLKNIDLVIEVSHPDIIHNYAKNNS</sequence>
<dbReference type="EMBL" id="JABEBT010000188">
    <property type="protein sequence ID" value="KAF7625990.1"/>
    <property type="molecule type" value="Genomic_DNA"/>
</dbReference>
<name>A0A8S9ZAP2_9BILA</name>
<dbReference type="Gene3D" id="3.40.50.720">
    <property type="entry name" value="NAD(P)-binding Rossmann-like Domain"/>
    <property type="match status" value="1"/>
</dbReference>
<protein>
    <submittedName>
        <fullName evidence="1">Uncharacterized protein</fullName>
    </submittedName>
</protein>
<dbReference type="SUPFAM" id="SSF51735">
    <property type="entry name" value="NAD(P)-binding Rossmann-fold domains"/>
    <property type="match status" value="1"/>
</dbReference>